<feature type="signal peptide" evidence="11">
    <location>
        <begin position="1"/>
        <end position="19"/>
    </location>
</feature>
<dbReference type="GO" id="GO:0046930">
    <property type="term" value="C:pore complex"/>
    <property type="evidence" value="ECO:0007669"/>
    <property type="project" value="UniProtKB-KW"/>
</dbReference>
<feature type="chain" id="PRO_5011118775" evidence="11">
    <location>
        <begin position="20"/>
        <end position="377"/>
    </location>
</feature>
<evidence type="ECO:0000256" key="1">
    <source>
        <dbReference type="ARBA" id="ARBA00004571"/>
    </source>
</evidence>
<dbReference type="InterPro" id="IPR002299">
    <property type="entry name" value="Porin_Neis"/>
</dbReference>
<dbReference type="SUPFAM" id="SSF56935">
    <property type="entry name" value="Porins"/>
    <property type="match status" value="1"/>
</dbReference>
<accession>A0A158I617</accession>
<dbReference type="EMBL" id="FCNY02000010">
    <property type="protein sequence ID" value="SAL51699.1"/>
    <property type="molecule type" value="Genomic_DNA"/>
</dbReference>
<feature type="domain" description="Porin" evidence="12">
    <location>
        <begin position="4"/>
        <end position="334"/>
    </location>
</feature>
<dbReference type="Pfam" id="PF13609">
    <property type="entry name" value="Porin_4"/>
    <property type="match status" value="1"/>
</dbReference>
<keyword evidence="9" id="KW-0472">Membrane</keyword>
<reference evidence="14" key="1">
    <citation type="submission" date="2016-01" db="EMBL/GenBank/DDBJ databases">
        <authorList>
            <person name="Peeters C."/>
        </authorList>
    </citation>
    <scope>NUCLEOTIDE SEQUENCE [LARGE SCALE GENOMIC DNA]</scope>
</reference>
<dbReference type="GO" id="GO:0009279">
    <property type="term" value="C:cell outer membrane"/>
    <property type="evidence" value="ECO:0007669"/>
    <property type="project" value="UniProtKB-SubCell"/>
</dbReference>
<evidence type="ECO:0000256" key="5">
    <source>
        <dbReference type="ARBA" id="ARBA00022692"/>
    </source>
</evidence>
<evidence type="ECO:0000256" key="6">
    <source>
        <dbReference type="ARBA" id="ARBA00022729"/>
    </source>
</evidence>
<dbReference type="PRINTS" id="PR00184">
    <property type="entry name" value="NEISSPPORIN"/>
</dbReference>
<evidence type="ECO:0000256" key="8">
    <source>
        <dbReference type="ARBA" id="ARBA00023114"/>
    </source>
</evidence>
<organism evidence="13 14">
    <name type="scientific">Caballeronia cordobensis</name>
    <name type="common">Burkholderia cordobensis</name>
    <dbReference type="NCBI Taxonomy" id="1353886"/>
    <lineage>
        <taxon>Bacteria</taxon>
        <taxon>Pseudomonadati</taxon>
        <taxon>Pseudomonadota</taxon>
        <taxon>Betaproteobacteria</taxon>
        <taxon>Burkholderiales</taxon>
        <taxon>Burkholderiaceae</taxon>
        <taxon>Caballeronia</taxon>
    </lineage>
</organism>
<dbReference type="PANTHER" id="PTHR34501">
    <property type="entry name" value="PROTEIN YDDL-RELATED"/>
    <property type="match status" value="1"/>
</dbReference>
<evidence type="ECO:0000256" key="7">
    <source>
        <dbReference type="ARBA" id="ARBA00023065"/>
    </source>
</evidence>
<dbReference type="InterPro" id="IPR001702">
    <property type="entry name" value="Porin_Gram-ve"/>
</dbReference>
<keyword evidence="8" id="KW-0626">Porin</keyword>
<dbReference type="GO" id="GO:0034220">
    <property type="term" value="P:monoatomic ion transmembrane transport"/>
    <property type="evidence" value="ECO:0007669"/>
    <property type="project" value="InterPro"/>
</dbReference>
<dbReference type="PRINTS" id="PR00182">
    <property type="entry name" value="ECOLNEIPORIN"/>
</dbReference>
<comment type="subunit">
    <text evidence="2">Homotrimer.</text>
</comment>
<sequence length="377" mass="40078">MRKALTLITCSLLASSAHAQSAVTLYGLVFEGFVYTSNQKGSSVFQTATALTNPSRWGLRGEEELGAGIKAVFTLENGFDPNNGKLSQGGRMFGRQAYVGLTGPFGGLTLGRQYEPVFEYIGLSSATAQWGFFGSHPGDFDNMNATARINNAIKYASPRLGGVAVEGVFAPGGTPGNFGNNRVYSFGVDYQTGPVKAAVAFANLNNPSVTAFDGSVSPGSPGYSSPVTSPVYRGYASAASLQIFGAAFTYKIGDGKVGLVYTNTRFVDIRPIAGIPYREPQVRFDSYEINSLYRLTPSLALAGSYDFTDADTARYHQVDLGAIYSLSKRTDLTLVGVWQRAEGIDSTGQKAVANITGLTASSNATQLAIRAMIAHRF</sequence>
<evidence type="ECO:0000259" key="12">
    <source>
        <dbReference type="Pfam" id="PF13609"/>
    </source>
</evidence>
<keyword evidence="5" id="KW-0812">Transmembrane</keyword>
<dbReference type="RefSeq" id="WP_053572481.1">
    <property type="nucleotide sequence ID" value="NZ_FCNY02000010.1"/>
</dbReference>
<keyword evidence="4" id="KW-1134">Transmembrane beta strand</keyword>
<evidence type="ECO:0000256" key="3">
    <source>
        <dbReference type="ARBA" id="ARBA00022448"/>
    </source>
</evidence>
<evidence type="ECO:0000313" key="13">
    <source>
        <dbReference type="EMBL" id="SAL51699.1"/>
    </source>
</evidence>
<dbReference type="InterPro" id="IPR023614">
    <property type="entry name" value="Porin_dom_sf"/>
</dbReference>
<keyword evidence="6 11" id="KW-0732">Signal</keyword>
<dbReference type="GO" id="GO:0015288">
    <property type="term" value="F:porin activity"/>
    <property type="evidence" value="ECO:0007669"/>
    <property type="project" value="UniProtKB-KW"/>
</dbReference>
<keyword evidence="10" id="KW-0998">Cell outer membrane</keyword>
<protein>
    <submittedName>
        <fullName evidence="13">Porin</fullName>
    </submittedName>
</protein>
<evidence type="ECO:0000256" key="2">
    <source>
        <dbReference type="ARBA" id="ARBA00011233"/>
    </source>
</evidence>
<gene>
    <name evidence="13" type="ORF">AWB70_04233</name>
</gene>
<name>A0A158I617_CABCO</name>
<dbReference type="Gene3D" id="2.40.160.10">
    <property type="entry name" value="Porin"/>
    <property type="match status" value="1"/>
</dbReference>
<evidence type="ECO:0000256" key="4">
    <source>
        <dbReference type="ARBA" id="ARBA00022452"/>
    </source>
</evidence>
<comment type="subcellular location">
    <subcellularLocation>
        <location evidence="1">Cell outer membrane</location>
        <topology evidence="1">Multi-pass membrane protein</topology>
    </subcellularLocation>
</comment>
<keyword evidence="7" id="KW-0406">Ion transport</keyword>
<dbReference type="AlphaFoldDB" id="A0A158I617"/>
<dbReference type="InterPro" id="IPR050298">
    <property type="entry name" value="Gram-neg_bact_OMP"/>
</dbReference>
<proteinExistence type="predicted"/>
<keyword evidence="14" id="KW-1185">Reference proteome</keyword>
<evidence type="ECO:0000256" key="11">
    <source>
        <dbReference type="SAM" id="SignalP"/>
    </source>
</evidence>
<keyword evidence="3" id="KW-0813">Transport</keyword>
<evidence type="ECO:0000313" key="14">
    <source>
        <dbReference type="Proteomes" id="UP000054740"/>
    </source>
</evidence>
<dbReference type="Proteomes" id="UP000054740">
    <property type="component" value="Unassembled WGS sequence"/>
</dbReference>
<dbReference type="PANTHER" id="PTHR34501:SF9">
    <property type="entry name" value="MAJOR OUTER MEMBRANE PROTEIN P.IA"/>
    <property type="match status" value="1"/>
</dbReference>
<dbReference type="CDD" id="cd00342">
    <property type="entry name" value="gram_neg_porins"/>
    <property type="match status" value="1"/>
</dbReference>
<dbReference type="InterPro" id="IPR033900">
    <property type="entry name" value="Gram_neg_porin_domain"/>
</dbReference>
<evidence type="ECO:0000256" key="10">
    <source>
        <dbReference type="ARBA" id="ARBA00023237"/>
    </source>
</evidence>
<evidence type="ECO:0000256" key="9">
    <source>
        <dbReference type="ARBA" id="ARBA00023136"/>
    </source>
</evidence>